<dbReference type="CDD" id="cd00092">
    <property type="entry name" value="HTH_CRP"/>
    <property type="match status" value="1"/>
</dbReference>
<keyword evidence="1" id="KW-0805">Transcription regulation</keyword>
<dbReference type="InterPro" id="IPR050397">
    <property type="entry name" value="Env_Response_Regulators"/>
</dbReference>
<dbReference type="PROSITE" id="PS50042">
    <property type="entry name" value="CNMP_BINDING_3"/>
    <property type="match status" value="1"/>
</dbReference>
<feature type="domain" description="Cyclic nucleotide-binding" evidence="4">
    <location>
        <begin position="22"/>
        <end position="143"/>
    </location>
</feature>
<dbReference type="SMART" id="SM00100">
    <property type="entry name" value="cNMP"/>
    <property type="match status" value="1"/>
</dbReference>
<dbReference type="EMBL" id="QETA01000001">
    <property type="protein sequence ID" value="PWF25000.1"/>
    <property type="molecule type" value="Genomic_DNA"/>
</dbReference>
<dbReference type="PANTHER" id="PTHR24567">
    <property type="entry name" value="CRP FAMILY TRANSCRIPTIONAL REGULATORY PROTEIN"/>
    <property type="match status" value="1"/>
</dbReference>
<keyword evidence="7" id="KW-1185">Reference proteome</keyword>
<evidence type="ECO:0000313" key="7">
    <source>
        <dbReference type="Proteomes" id="UP000245212"/>
    </source>
</evidence>
<dbReference type="Gene3D" id="2.60.120.10">
    <property type="entry name" value="Jelly Rolls"/>
    <property type="match status" value="1"/>
</dbReference>
<dbReference type="InterPro" id="IPR000595">
    <property type="entry name" value="cNMP-bd_dom"/>
</dbReference>
<dbReference type="Pfam" id="PF13545">
    <property type="entry name" value="HTH_Crp_2"/>
    <property type="match status" value="1"/>
</dbReference>
<feature type="domain" description="HTH crp-type" evidence="5">
    <location>
        <begin position="157"/>
        <end position="224"/>
    </location>
</feature>
<dbReference type="Pfam" id="PF00027">
    <property type="entry name" value="cNMP_binding"/>
    <property type="match status" value="1"/>
</dbReference>
<dbReference type="PROSITE" id="PS51063">
    <property type="entry name" value="HTH_CRP_2"/>
    <property type="match status" value="1"/>
</dbReference>
<evidence type="ECO:0000259" key="5">
    <source>
        <dbReference type="PROSITE" id="PS51063"/>
    </source>
</evidence>
<dbReference type="Gene3D" id="1.10.10.10">
    <property type="entry name" value="Winged helix-like DNA-binding domain superfamily/Winged helix DNA-binding domain"/>
    <property type="match status" value="1"/>
</dbReference>
<dbReference type="CDD" id="cd00038">
    <property type="entry name" value="CAP_ED"/>
    <property type="match status" value="1"/>
</dbReference>
<dbReference type="GO" id="GO:0003677">
    <property type="term" value="F:DNA binding"/>
    <property type="evidence" value="ECO:0007669"/>
    <property type="project" value="UniProtKB-KW"/>
</dbReference>
<protein>
    <submittedName>
        <fullName evidence="6">Crp/Fnr family transcriptional regulator</fullName>
    </submittedName>
</protein>
<dbReference type="Proteomes" id="UP000245212">
    <property type="component" value="Unassembled WGS sequence"/>
</dbReference>
<reference evidence="7" key="1">
    <citation type="submission" date="2018-05" db="EMBL/GenBank/DDBJ databases">
        <authorList>
            <person name="Li Y."/>
        </authorList>
    </citation>
    <scope>NUCLEOTIDE SEQUENCE [LARGE SCALE GENOMIC DNA]</scope>
    <source>
        <strain evidence="7">3d-2-2</strain>
    </source>
</reference>
<keyword evidence="3" id="KW-0804">Transcription</keyword>
<dbReference type="InterPro" id="IPR018490">
    <property type="entry name" value="cNMP-bd_dom_sf"/>
</dbReference>
<keyword evidence="2" id="KW-0238">DNA-binding</keyword>
<dbReference type="PANTHER" id="PTHR24567:SF74">
    <property type="entry name" value="HTH-TYPE TRANSCRIPTIONAL REGULATOR ARCR"/>
    <property type="match status" value="1"/>
</dbReference>
<dbReference type="SMART" id="SM00419">
    <property type="entry name" value="HTH_CRP"/>
    <property type="match status" value="1"/>
</dbReference>
<evidence type="ECO:0000256" key="2">
    <source>
        <dbReference type="ARBA" id="ARBA00023125"/>
    </source>
</evidence>
<dbReference type="InterPro" id="IPR036390">
    <property type="entry name" value="WH_DNA-bd_sf"/>
</dbReference>
<dbReference type="InterPro" id="IPR012318">
    <property type="entry name" value="HTH_CRP"/>
</dbReference>
<dbReference type="SUPFAM" id="SSF46785">
    <property type="entry name" value="Winged helix' DNA-binding domain"/>
    <property type="match status" value="1"/>
</dbReference>
<evidence type="ECO:0000313" key="6">
    <source>
        <dbReference type="EMBL" id="PWF25000.1"/>
    </source>
</evidence>
<dbReference type="GO" id="GO:0003700">
    <property type="term" value="F:DNA-binding transcription factor activity"/>
    <property type="evidence" value="ECO:0007669"/>
    <property type="project" value="TreeGrafter"/>
</dbReference>
<organism evidence="6 7">
    <name type="scientific">Corticimicrobacter populi</name>
    <dbReference type="NCBI Taxonomy" id="2175229"/>
    <lineage>
        <taxon>Bacteria</taxon>
        <taxon>Pseudomonadati</taxon>
        <taxon>Pseudomonadota</taxon>
        <taxon>Betaproteobacteria</taxon>
        <taxon>Burkholderiales</taxon>
        <taxon>Alcaligenaceae</taxon>
        <taxon>Corticimicrobacter</taxon>
    </lineage>
</organism>
<accession>A0A2V1K332</accession>
<dbReference type="InterPro" id="IPR014710">
    <property type="entry name" value="RmlC-like_jellyroll"/>
</dbReference>
<comment type="caution">
    <text evidence="6">The sequence shown here is derived from an EMBL/GenBank/DDBJ whole genome shotgun (WGS) entry which is preliminary data.</text>
</comment>
<name>A0A2V1K332_9BURK</name>
<gene>
    <name evidence="6" type="ORF">DD235_02170</name>
</gene>
<evidence type="ECO:0000259" key="4">
    <source>
        <dbReference type="PROSITE" id="PS50042"/>
    </source>
</evidence>
<proteinExistence type="predicted"/>
<dbReference type="AlphaFoldDB" id="A0A2V1K332"/>
<sequence length="237" mass="27090">MTIVKQDFELFHARQLLSEHPTLAGLDAPLIGVLLNQAQIRHAKAGQTLFHEGASAQHYLLVLAGQIEIIRFSDSGEERVFGQFSDGQLVAETAMFMPHGRYPMNARARTDTRYCWLTRDGLRQACQQSPALAMRYLENMSMRVYKRINEVDWIAHSSAPQRLAAYLLDEQARQGTTIQLPLSQRQLASRLGVRAETLSRLLTKWQEQGYLEGRQRQWTLLDIPYFQGLSTEAQRAF</sequence>
<evidence type="ECO:0000256" key="1">
    <source>
        <dbReference type="ARBA" id="ARBA00023015"/>
    </source>
</evidence>
<dbReference type="InterPro" id="IPR036388">
    <property type="entry name" value="WH-like_DNA-bd_sf"/>
</dbReference>
<dbReference type="PRINTS" id="PR00034">
    <property type="entry name" value="HTHCRP"/>
</dbReference>
<dbReference type="GO" id="GO:0005829">
    <property type="term" value="C:cytosol"/>
    <property type="evidence" value="ECO:0007669"/>
    <property type="project" value="TreeGrafter"/>
</dbReference>
<evidence type="ECO:0000256" key="3">
    <source>
        <dbReference type="ARBA" id="ARBA00023163"/>
    </source>
</evidence>
<dbReference type="RefSeq" id="WP_109060403.1">
    <property type="nucleotide sequence ID" value="NZ_QETA01000001.1"/>
</dbReference>
<dbReference type="SUPFAM" id="SSF51206">
    <property type="entry name" value="cAMP-binding domain-like"/>
    <property type="match status" value="1"/>
</dbReference>